<dbReference type="SUPFAM" id="SSF53850">
    <property type="entry name" value="Periplasmic binding protein-like II"/>
    <property type="match status" value="1"/>
</dbReference>
<evidence type="ECO:0000256" key="7">
    <source>
        <dbReference type="SAM" id="MobiDB-lite"/>
    </source>
</evidence>
<evidence type="ECO:0000256" key="3">
    <source>
        <dbReference type="ARBA" id="ARBA00022597"/>
    </source>
</evidence>
<dbReference type="GO" id="GO:0055052">
    <property type="term" value="C:ATP-binding cassette (ABC) transporter complex, substrate-binding subunit-containing"/>
    <property type="evidence" value="ECO:0007669"/>
    <property type="project" value="TreeGrafter"/>
</dbReference>
<keyword evidence="6" id="KW-0449">Lipoprotein</keyword>
<dbReference type="PROSITE" id="PS01037">
    <property type="entry name" value="SBP_BACTERIAL_1"/>
    <property type="match status" value="1"/>
</dbReference>
<feature type="compositionally biased region" description="Basic and acidic residues" evidence="7">
    <location>
        <begin position="28"/>
        <end position="42"/>
    </location>
</feature>
<dbReference type="Proteomes" id="UP000219922">
    <property type="component" value="Unassembled WGS sequence"/>
</dbReference>
<dbReference type="GO" id="GO:0015144">
    <property type="term" value="F:carbohydrate transmembrane transporter activity"/>
    <property type="evidence" value="ECO:0007669"/>
    <property type="project" value="InterPro"/>
</dbReference>
<comment type="caution">
    <text evidence="8">The sequence shown here is derived from an EMBL/GenBank/DDBJ whole genome shotgun (WGS) entry which is preliminary data.</text>
</comment>
<dbReference type="GO" id="GO:0015768">
    <property type="term" value="P:maltose transport"/>
    <property type="evidence" value="ECO:0007669"/>
    <property type="project" value="TreeGrafter"/>
</dbReference>
<dbReference type="GO" id="GO:1901982">
    <property type="term" value="F:maltose binding"/>
    <property type="evidence" value="ECO:0007669"/>
    <property type="project" value="TreeGrafter"/>
</dbReference>
<dbReference type="PRINTS" id="PR00181">
    <property type="entry name" value="MALTOSEBP"/>
</dbReference>
<dbReference type="GO" id="GO:0042956">
    <property type="term" value="P:maltodextrin transmembrane transport"/>
    <property type="evidence" value="ECO:0007669"/>
    <property type="project" value="TreeGrafter"/>
</dbReference>
<reference evidence="8 9" key="1">
    <citation type="submission" date="2017-09" db="EMBL/GenBank/DDBJ databases">
        <title>Large-scale bioinformatics analysis of Bacillus genomes uncovers conserved roles of natural products in bacterial physiology.</title>
        <authorList>
            <consortium name="Agbiome Team Llc"/>
            <person name="Bleich R.M."/>
            <person name="Grubbs K.J."/>
            <person name="Santa Maria K.C."/>
            <person name="Allen S.E."/>
            <person name="Farag S."/>
            <person name="Shank E.A."/>
            <person name="Bowers A."/>
        </authorList>
    </citation>
    <scope>NUCLEOTIDE SEQUENCE [LARGE SCALE GENOMIC DNA]</scope>
    <source>
        <strain evidence="8 9">AFS092789</strain>
    </source>
</reference>
<dbReference type="InterPro" id="IPR006059">
    <property type="entry name" value="SBP"/>
</dbReference>
<keyword evidence="3 6" id="KW-0762">Sugar transport</keyword>
<dbReference type="RefSeq" id="WP_098006436.1">
    <property type="nucleotide sequence ID" value="NZ_NVMX01000092.1"/>
</dbReference>
<dbReference type="PANTHER" id="PTHR30061">
    <property type="entry name" value="MALTOSE-BINDING PERIPLASMIC PROTEIN"/>
    <property type="match status" value="1"/>
</dbReference>
<evidence type="ECO:0000256" key="5">
    <source>
        <dbReference type="ARBA" id="ARBA00030303"/>
    </source>
</evidence>
<feature type="signal peptide" evidence="6">
    <location>
        <begin position="1"/>
        <end position="23"/>
    </location>
</feature>
<evidence type="ECO:0000313" key="9">
    <source>
        <dbReference type="Proteomes" id="UP000219922"/>
    </source>
</evidence>
<feature type="chain" id="PRO_5041012241" description="Maltodextrin-binding protein" evidence="6">
    <location>
        <begin position="24"/>
        <end position="439"/>
    </location>
</feature>
<dbReference type="CDD" id="cd13586">
    <property type="entry name" value="PBP2_Maltose_binding_like"/>
    <property type="match status" value="1"/>
</dbReference>
<dbReference type="Gene3D" id="3.40.190.10">
    <property type="entry name" value="Periplasmic binding protein-like II"/>
    <property type="match status" value="2"/>
</dbReference>
<evidence type="ECO:0000256" key="6">
    <source>
        <dbReference type="RuleBase" id="RU365005"/>
    </source>
</evidence>
<comment type="subcellular location">
    <subcellularLocation>
        <location evidence="6">Cell membrane</location>
        <topology evidence="6">Lipid-anchor</topology>
    </subcellularLocation>
</comment>
<keyword evidence="6" id="KW-0472">Membrane</keyword>
<keyword evidence="4 6" id="KW-0732">Signal</keyword>
<accession>A0A9X6SU92</accession>
<evidence type="ECO:0000256" key="1">
    <source>
        <dbReference type="ARBA" id="ARBA00008520"/>
    </source>
</evidence>
<dbReference type="InterPro" id="IPR006061">
    <property type="entry name" value="SBP_1_CS"/>
</dbReference>
<dbReference type="InterPro" id="IPR006060">
    <property type="entry name" value="Maltose/Cyclodextrin-bd"/>
</dbReference>
<name>A0A9X6SU92_BACCE</name>
<protein>
    <recommendedName>
        <fullName evidence="5 6">Maltodextrin-binding protein</fullName>
    </recommendedName>
</protein>
<sequence>MKKSTKKVLSGVLALSIGASLLAGCSNGDEKATNDNSKKPSDKPVQTAELKPEQGAKLVLWDNGDSEGEFAKYVAKEFTKKYNVPVKVEKVNHTDSAAKIEAGGPTGKGADVFDAAHDHVGNMEVAGSIFPNMSGDDYKNRFVDAAITGTSGKDGFYGFPLAVETYALYYNKDLVKEPAKTMEELFVQAKEFQKGSTSKNPKYGLMLEPGNFYFNYAFMGANGGYVFGENKDGGFDTKDLGLNSEGAIKSGEFMKKIHDELLPLKKEDINGDLISTMFNEGKLMYRISGPWDIKNHQDAKVNFGVTTLPALENGKIPTSFSGIKAYYVSVYTKYPKAATLLAQFATSDEMLQKRYELTGQLPPSKKLLESEAIKKDEILSGFAKQLEHSVPMPNIAEMQKVWGPMENAYSAIWNGLATPKASLDSATKQIQDSIKAEKK</sequence>
<feature type="region of interest" description="Disordered" evidence="7">
    <location>
        <begin position="26"/>
        <end position="49"/>
    </location>
</feature>
<proteinExistence type="inferred from homology"/>
<organism evidence="8 9">
    <name type="scientific">Bacillus cereus</name>
    <dbReference type="NCBI Taxonomy" id="1396"/>
    <lineage>
        <taxon>Bacteria</taxon>
        <taxon>Bacillati</taxon>
        <taxon>Bacillota</taxon>
        <taxon>Bacilli</taxon>
        <taxon>Bacillales</taxon>
        <taxon>Bacillaceae</taxon>
        <taxon>Bacillus</taxon>
        <taxon>Bacillus cereus group</taxon>
    </lineage>
</organism>
<evidence type="ECO:0000256" key="2">
    <source>
        <dbReference type="ARBA" id="ARBA00022448"/>
    </source>
</evidence>
<dbReference type="EMBL" id="NVMX01000092">
    <property type="protein sequence ID" value="PDZ94913.1"/>
    <property type="molecule type" value="Genomic_DNA"/>
</dbReference>
<evidence type="ECO:0000256" key="4">
    <source>
        <dbReference type="ARBA" id="ARBA00022729"/>
    </source>
</evidence>
<dbReference type="Pfam" id="PF13416">
    <property type="entry name" value="SBP_bac_8"/>
    <property type="match status" value="1"/>
</dbReference>
<keyword evidence="2 6" id="KW-0813">Transport</keyword>
<dbReference type="AlphaFoldDB" id="A0A9X6SU92"/>
<comment type="similarity">
    <text evidence="1 6">Belongs to the bacterial solute-binding protein 1 family.</text>
</comment>
<keyword evidence="6" id="KW-1003">Cell membrane</keyword>
<evidence type="ECO:0000313" key="8">
    <source>
        <dbReference type="EMBL" id="PDZ94913.1"/>
    </source>
</evidence>
<gene>
    <name evidence="8" type="ORF">CON36_31205</name>
</gene>
<dbReference type="PANTHER" id="PTHR30061:SF50">
    <property type="entry name" value="MALTOSE_MALTODEXTRIN-BINDING PERIPLASMIC PROTEIN"/>
    <property type="match status" value="1"/>
</dbReference>
<dbReference type="PROSITE" id="PS51257">
    <property type="entry name" value="PROKAR_LIPOPROTEIN"/>
    <property type="match status" value="1"/>
</dbReference>